<organism evidence="2 3">
    <name type="scientific">Nocardia vulneris</name>
    <dbReference type="NCBI Taxonomy" id="1141657"/>
    <lineage>
        <taxon>Bacteria</taxon>
        <taxon>Bacillati</taxon>
        <taxon>Actinomycetota</taxon>
        <taxon>Actinomycetes</taxon>
        <taxon>Mycobacteriales</taxon>
        <taxon>Nocardiaceae</taxon>
        <taxon>Nocardia</taxon>
    </lineage>
</organism>
<protein>
    <submittedName>
        <fullName evidence="2">Uncharacterized protein</fullName>
    </submittedName>
</protein>
<dbReference type="EMBL" id="JNFP01000044">
    <property type="protein sequence ID" value="KIA61509.1"/>
    <property type="molecule type" value="Genomic_DNA"/>
</dbReference>
<dbReference type="Proteomes" id="UP000031364">
    <property type="component" value="Unassembled WGS sequence"/>
</dbReference>
<evidence type="ECO:0000256" key="1">
    <source>
        <dbReference type="SAM" id="MobiDB-lite"/>
    </source>
</evidence>
<keyword evidence="3" id="KW-1185">Reference proteome</keyword>
<reference evidence="2 3" key="1">
    <citation type="journal article" date="2014" name="Int. J. Syst. Evol. Microbiol.">
        <title>Nocardia vulneris sp. nov., isolated from wounds of human patients in North America.</title>
        <authorList>
            <person name="Lasker B.A."/>
            <person name="Bell M."/>
            <person name="Klenk H.P."/>
            <person name="Sproer C."/>
            <person name="Schumann C."/>
            <person name="Schumann P."/>
            <person name="Brown J.M."/>
        </authorList>
    </citation>
    <scope>NUCLEOTIDE SEQUENCE [LARGE SCALE GENOMIC DNA]</scope>
    <source>
        <strain evidence="2 3">W9851</strain>
    </source>
</reference>
<accession>A0ABR4Z883</accession>
<evidence type="ECO:0000313" key="3">
    <source>
        <dbReference type="Proteomes" id="UP000031364"/>
    </source>
</evidence>
<dbReference type="RefSeq" id="WP_043677411.1">
    <property type="nucleotide sequence ID" value="NZ_BDCI01000003.1"/>
</dbReference>
<comment type="caution">
    <text evidence="2">The sequence shown here is derived from an EMBL/GenBank/DDBJ whole genome shotgun (WGS) entry which is preliminary data.</text>
</comment>
<proteinExistence type="predicted"/>
<name>A0ABR4Z883_9NOCA</name>
<feature type="compositionally biased region" description="Basic and acidic residues" evidence="1">
    <location>
        <begin position="155"/>
        <end position="164"/>
    </location>
</feature>
<feature type="compositionally biased region" description="Gly residues" evidence="1">
    <location>
        <begin position="107"/>
        <end position="116"/>
    </location>
</feature>
<evidence type="ECO:0000313" key="2">
    <source>
        <dbReference type="EMBL" id="KIA61509.1"/>
    </source>
</evidence>
<sequence>MVGERGCGGGARYFARDARGRLGCGGYGGAAEPTGRDIGRTGEQPSVAEAGAHRTARGARGRRHTGVLHILHGDLVAVADADLQNLGADLQPTLFDGFEDGAVQRGASGGLGGGTGEHSSDQLFDRHADGDLGGHPQSDRARSADPGPGGGQQRGHLDREDDHRADDDEFGLLDIGCAVADLIGERVEIFDQARPSALLPGQLVPVRRDGLVGSAIDGCQRLPDRMCGLVVDFVECRRHRRPRVGHAPHRGLIAFGPIARTDNPFGDPLQGFRDLDAHQGLFWFSWAALI</sequence>
<feature type="compositionally biased region" description="Basic and acidic residues" evidence="1">
    <location>
        <begin position="118"/>
        <end position="143"/>
    </location>
</feature>
<feature type="region of interest" description="Disordered" evidence="1">
    <location>
        <begin position="105"/>
        <end position="164"/>
    </location>
</feature>
<gene>
    <name evidence="2" type="ORF">FG87_30600</name>
</gene>